<protein>
    <submittedName>
        <fullName evidence="1">Oxidoreductase</fullName>
    </submittedName>
</protein>
<dbReference type="PANTHER" id="PTHR43677">
    <property type="entry name" value="SHORT-CHAIN DEHYDROGENASE/REDUCTASE"/>
    <property type="match status" value="1"/>
</dbReference>
<dbReference type="GO" id="GO:0008270">
    <property type="term" value="F:zinc ion binding"/>
    <property type="evidence" value="ECO:0007669"/>
    <property type="project" value="InterPro"/>
</dbReference>
<dbReference type="PROSITE" id="PS01162">
    <property type="entry name" value="QOR_ZETA_CRYSTAL"/>
    <property type="match status" value="1"/>
</dbReference>
<feature type="non-terminal residue" evidence="1">
    <location>
        <position position="1"/>
    </location>
</feature>
<dbReference type="Gene3D" id="3.90.180.10">
    <property type="entry name" value="Medium-chain alcohol dehydrogenases, catalytic domain"/>
    <property type="match status" value="1"/>
</dbReference>
<dbReference type="AlphaFoldDB" id="A0A6G3U4K0"/>
<dbReference type="GO" id="GO:0016491">
    <property type="term" value="F:oxidoreductase activity"/>
    <property type="evidence" value="ECO:0007669"/>
    <property type="project" value="InterPro"/>
</dbReference>
<dbReference type="EMBL" id="JAAGMU010000854">
    <property type="protein sequence ID" value="NEC80683.1"/>
    <property type="molecule type" value="Genomic_DNA"/>
</dbReference>
<dbReference type="InterPro" id="IPR011032">
    <property type="entry name" value="GroES-like_sf"/>
</dbReference>
<dbReference type="PANTHER" id="PTHR43677:SF4">
    <property type="entry name" value="QUINONE OXIDOREDUCTASE-LIKE PROTEIN 2"/>
    <property type="match status" value="1"/>
</dbReference>
<dbReference type="SUPFAM" id="SSF50129">
    <property type="entry name" value="GroES-like"/>
    <property type="match status" value="1"/>
</dbReference>
<comment type="caution">
    <text evidence="1">The sequence shown here is derived from an EMBL/GenBank/DDBJ whole genome shotgun (WGS) entry which is preliminary data.</text>
</comment>
<feature type="non-terminal residue" evidence="1">
    <location>
        <position position="111"/>
    </location>
</feature>
<dbReference type="InterPro" id="IPR051397">
    <property type="entry name" value="Zn-ADH-like_protein"/>
</dbReference>
<organism evidence="1">
    <name type="scientific">Streptomyces sp. SID7958</name>
    <dbReference type="NCBI Taxonomy" id="2706093"/>
    <lineage>
        <taxon>Bacteria</taxon>
        <taxon>Bacillati</taxon>
        <taxon>Actinomycetota</taxon>
        <taxon>Actinomycetes</taxon>
        <taxon>Kitasatosporales</taxon>
        <taxon>Streptomycetaceae</taxon>
        <taxon>Streptomyces</taxon>
    </lineage>
</organism>
<reference evidence="1" key="1">
    <citation type="submission" date="2020-01" db="EMBL/GenBank/DDBJ databases">
        <title>Insect and environment-associated Actinomycetes.</title>
        <authorList>
            <person name="Currrie C."/>
            <person name="Chevrette M."/>
            <person name="Carlson C."/>
            <person name="Stubbendieck R."/>
            <person name="Wendt-Pienkowski E."/>
        </authorList>
    </citation>
    <scope>NUCLEOTIDE SEQUENCE</scope>
    <source>
        <strain evidence="1">SID7958</strain>
    </source>
</reference>
<accession>A0A6G3U4K0</accession>
<dbReference type="InterPro" id="IPR002364">
    <property type="entry name" value="Quin_OxRdtase/zeta-crystal_CS"/>
</dbReference>
<name>A0A6G3U4K0_9ACTN</name>
<gene>
    <name evidence="1" type="ORF">G3I38_15940</name>
</gene>
<dbReference type="SUPFAM" id="SSF51735">
    <property type="entry name" value="NAD(P)-binding Rossmann-fold domains"/>
    <property type="match status" value="1"/>
</dbReference>
<dbReference type="InterPro" id="IPR036291">
    <property type="entry name" value="NAD(P)-bd_dom_sf"/>
</dbReference>
<proteinExistence type="predicted"/>
<dbReference type="Gene3D" id="3.40.50.720">
    <property type="entry name" value="NAD(P)-binding Rossmann-like Domain"/>
    <property type="match status" value="1"/>
</dbReference>
<sequence length="111" mass="10805">DAVGEGVEESRLGEHVVAHLGFAPGGYAELAVTDADRLHPVSPGLDHAGAVAMIGTGRTAMGVVQFAEPGPGDVVLVPAAAGGLGTLLVQYARNAGATVIGLAGGPAKTAL</sequence>
<evidence type="ECO:0000313" key="1">
    <source>
        <dbReference type="EMBL" id="NEC80683.1"/>
    </source>
</evidence>